<dbReference type="InterPro" id="IPR002109">
    <property type="entry name" value="Glutaredoxin"/>
</dbReference>
<keyword evidence="5" id="KW-1185">Reference proteome</keyword>
<dbReference type="Pfam" id="PF00462">
    <property type="entry name" value="Glutaredoxin"/>
    <property type="match status" value="1"/>
</dbReference>
<dbReference type="EMBL" id="SHKX01000010">
    <property type="protein sequence ID" value="RZU47659.1"/>
    <property type="molecule type" value="Genomic_DNA"/>
</dbReference>
<evidence type="ECO:0000256" key="1">
    <source>
        <dbReference type="SAM" id="SignalP"/>
    </source>
</evidence>
<dbReference type="Proteomes" id="UP000292423">
    <property type="component" value="Unassembled WGS sequence"/>
</dbReference>
<dbReference type="CDD" id="cd02976">
    <property type="entry name" value="NrdH"/>
    <property type="match status" value="1"/>
</dbReference>
<evidence type="ECO:0000259" key="2">
    <source>
        <dbReference type="Pfam" id="PF00462"/>
    </source>
</evidence>
<feature type="domain" description="DUF4124" evidence="3">
    <location>
        <begin position="17"/>
        <end position="53"/>
    </location>
</feature>
<evidence type="ECO:0000313" key="4">
    <source>
        <dbReference type="EMBL" id="RZU47659.1"/>
    </source>
</evidence>
<feature type="domain" description="Glutaredoxin" evidence="2">
    <location>
        <begin position="71"/>
        <end position="127"/>
    </location>
</feature>
<reference evidence="4 5" key="1">
    <citation type="submission" date="2019-02" db="EMBL/GenBank/DDBJ databases">
        <title>Genomic Encyclopedia of Type Strains, Phase IV (KMG-IV): sequencing the most valuable type-strain genomes for metagenomic binning, comparative biology and taxonomic classification.</title>
        <authorList>
            <person name="Goeker M."/>
        </authorList>
    </citation>
    <scope>NUCLEOTIDE SEQUENCE [LARGE SCALE GENOMIC DNA]</scope>
    <source>
        <strain evidence="4 5">DSM 105135</strain>
    </source>
</reference>
<accession>A0A4Q7ZCQ0</accession>
<dbReference type="RefSeq" id="WP_165391309.1">
    <property type="nucleotide sequence ID" value="NZ_SHKX01000010.1"/>
</dbReference>
<evidence type="ECO:0000313" key="5">
    <source>
        <dbReference type="Proteomes" id="UP000292423"/>
    </source>
</evidence>
<comment type="caution">
    <text evidence="4">The sequence shown here is derived from an EMBL/GenBank/DDBJ whole genome shotgun (WGS) entry which is preliminary data.</text>
</comment>
<gene>
    <name evidence="4" type="ORF">EV700_0626</name>
</gene>
<evidence type="ECO:0000259" key="3">
    <source>
        <dbReference type="Pfam" id="PF13511"/>
    </source>
</evidence>
<dbReference type="InterPro" id="IPR036249">
    <property type="entry name" value="Thioredoxin-like_sf"/>
</dbReference>
<dbReference type="SUPFAM" id="SSF52833">
    <property type="entry name" value="Thioredoxin-like"/>
    <property type="match status" value="1"/>
</dbReference>
<keyword evidence="1" id="KW-0732">Signal</keyword>
<dbReference type="Pfam" id="PF13511">
    <property type="entry name" value="DUF4124"/>
    <property type="match status" value="1"/>
</dbReference>
<dbReference type="InterPro" id="IPR025392">
    <property type="entry name" value="DUF4124"/>
</dbReference>
<dbReference type="AlphaFoldDB" id="A0A4Q7ZCQ0"/>
<feature type="chain" id="PRO_5020275642" evidence="1">
    <location>
        <begin position="21"/>
        <end position="146"/>
    </location>
</feature>
<proteinExistence type="predicted"/>
<organism evidence="4 5">
    <name type="scientific">Fluviicoccus keumensis</name>
    <dbReference type="NCBI Taxonomy" id="1435465"/>
    <lineage>
        <taxon>Bacteria</taxon>
        <taxon>Pseudomonadati</taxon>
        <taxon>Pseudomonadota</taxon>
        <taxon>Gammaproteobacteria</taxon>
        <taxon>Moraxellales</taxon>
        <taxon>Moraxellaceae</taxon>
        <taxon>Fluviicoccus</taxon>
    </lineage>
</organism>
<sequence length="146" mass="16217">MRLRGLTGLVMAVWTFPAAADIHKWVDAQGQVHFGDQAPRNARSQVITVTPNVYASPDIDRNPPVISTRGVILYSASWCGVCQRARAYFQSRHMAFTEYDVENSATGRADYVRLQMQGVPVILAGGRRLNGFSPESFEIMMKSPGR</sequence>
<dbReference type="Gene3D" id="3.40.30.10">
    <property type="entry name" value="Glutaredoxin"/>
    <property type="match status" value="1"/>
</dbReference>
<protein>
    <submittedName>
        <fullName evidence="4">Glutaredoxin</fullName>
    </submittedName>
</protein>
<name>A0A4Q7ZCQ0_9GAMM</name>
<feature type="signal peptide" evidence="1">
    <location>
        <begin position="1"/>
        <end position="20"/>
    </location>
</feature>
<dbReference type="PROSITE" id="PS51354">
    <property type="entry name" value="GLUTAREDOXIN_2"/>
    <property type="match status" value="1"/>
</dbReference>